<evidence type="ECO:0000259" key="9">
    <source>
        <dbReference type="Pfam" id="PF00479"/>
    </source>
</evidence>
<comment type="function">
    <text evidence="7">Catalyzes the oxidation of glucose 6-phosphate to 6-phosphogluconolactone.</text>
</comment>
<evidence type="ECO:0000256" key="2">
    <source>
        <dbReference type="ARBA" id="ARBA00009975"/>
    </source>
</evidence>
<organism evidence="11 12">
    <name type="scientific">Nocardioides terrae</name>
    <dbReference type="NCBI Taxonomy" id="574651"/>
    <lineage>
        <taxon>Bacteria</taxon>
        <taxon>Bacillati</taxon>
        <taxon>Actinomycetota</taxon>
        <taxon>Actinomycetes</taxon>
        <taxon>Propionibacteriales</taxon>
        <taxon>Nocardioidaceae</taxon>
        <taxon>Nocardioides</taxon>
    </lineage>
</organism>
<evidence type="ECO:0000256" key="6">
    <source>
        <dbReference type="ARBA" id="ARBA00023277"/>
    </source>
</evidence>
<evidence type="ECO:0000259" key="10">
    <source>
        <dbReference type="Pfam" id="PF02781"/>
    </source>
</evidence>
<dbReference type="InterPro" id="IPR022674">
    <property type="entry name" value="G6P_DH_NAD-bd"/>
</dbReference>
<dbReference type="Proteomes" id="UP000198832">
    <property type="component" value="Unassembled WGS sequence"/>
</dbReference>
<comment type="pathway">
    <text evidence="1 7">Carbohydrate degradation; pentose phosphate pathway; D-ribulose 5-phosphate from D-glucose 6-phosphate (oxidative stage): step 1/3.</text>
</comment>
<comment type="catalytic activity">
    <reaction evidence="7">
        <text>D-glucose 6-phosphate + NADP(+) = 6-phospho-D-glucono-1,5-lactone + NADPH + H(+)</text>
        <dbReference type="Rhea" id="RHEA:15841"/>
        <dbReference type="ChEBI" id="CHEBI:15378"/>
        <dbReference type="ChEBI" id="CHEBI:57783"/>
        <dbReference type="ChEBI" id="CHEBI:57955"/>
        <dbReference type="ChEBI" id="CHEBI:58349"/>
        <dbReference type="ChEBI" id="CHEBI:61548"/>
        <dbReference type="EC" id="1.1.1.49"/>
    </reaction>
</comment>
<keyword evidence="12" id="KW-1185">Reference proteome</keyword>
<dbReference type="GO" id="GO:0050661">
    <property type="term" value="F:NADP binding"/>
    <property type="evidence" value="ECO:0007669"/>
    <property type="project" value="UniProtKB-UniRule"/>
</dbReference>
<evidence type="ECO:0000256" key="7">
    <source>
        <dbReference type="HAMAP-Rule" id="MF_00966"/>
    </source>
</evidence>
<feature type="binding site" evidence="7">
    <location>
        <position position="243"/>
    </location>
    <ligand>
        <name>substrate</name>
    </ligand>
</feature>
<feature type="domain" description="Glucose-6-phosphate dehydrogenase NAD-binding" evidence="9">
    <location>
        <begin position="27"/>
        <end position="194"/>
    </location>
</feature>
<dbReference type="PANTHER" id="PTHR23429">
    <property type="entry name" value="GLUCOSE-6-PHOSPHATE 1-DEHYDROGENASE G6PD"/>
    <property type="match status" value="1"/>
</dbReference>
<keyword evidence="5 7" id="KW-0560">Oxidoreductase</keyword>
<evidence type="ECO:0000256" key="5">
    <source>
        <dbReference type="ARBA" id="ARBA00023002"/>
    </source>
</evidence>
<dbReference type="GO" id="GO:0005829">
    <property type="term" value="C:cytosol"/>
    <property type="evidence" value="ECO:0007669"/>
    <property type="project" value="TreeGrafter"/>
</dbReference>
<sequence length="480" mass="53267">MPAPSNLHGLSRRRKEHDVIERSDALVLFGVSGDLAFKKLLPALYELARAGRLPPRIVGVARSDWDRNTLAARVRKSVEAAVGSPDSAALEELVSRLRMSPGDYSDPDTYRRLAEVLADASAPTFHLAVPPALFPRVSSGLAQARLAERGRIIVEKPFGRDRTSARALNDCLASAFDQDRIFRIDHYLGKESVEGLLVFRFANALLAPVWNRTYIDNIQITLAEDFGTQGRAGFYDDVGAIRDVLQNHLLQVVALLAMEPPIAQDADAYRDEHVRVLRQAVALDPAATTRGQYVGYLDEPGVTPASRTETFVCTTLFIDSWRWAGVPFHLRTGKAMGATATEAVVEFRQQPQMLFTGPEDGVPVPNLLRYRLGQNDGVTLSVQAKTPGSSTVSQSVELTVDFATALGHRQEAYERLLDDALEGRQHRFARTDTIEEEWRIVEPILDMPDRPSPYYEGTWGPPESRPGDGEWHEVSFARSR</sequence>
<dbReference type="HAMAP" id="MF_00966">
    <property type="entry name" value="G6PD"/>
    <property type="match status" value="1"/>
</dbReference>
<evidence type="ECO:0000256" key="8">
    <source>
        <dbReference type="SAM" id="MobiDB-lite"/>
    </source>
</evidence>
<dbReference type="SUPFAM" id="SSF55347">
    <property type="entry name" value="Glyceraldehyde-3-phosphate dehydrogenase-like, C-terminal domain"/>
    <property type="match status" value="1"/>
</dbReference>
<feature type="binding site" evidence="7">
    <location>
        <position position="224"/>
    </location>
    <ligand>
        <name>substrate</name>
    </ligand>
</feature>
<dbReference type="NCBIfam" id="TIGR00871">
    <property type="entry name" value="zwf"/>
    <property type="match status" value="1"/>
</dbReference>
<feature type="region of interest" description="Disordered" evidence="8">
    <location>
        <begin position="450"/>
        <end position="480"/>
    </location>
</feature>
<proteinExistence type="inferred from homology"/>
<dbReference type="PROSITE" id="PS00069">
    <property type="entry name" value="G6P_DEHYDROGENASE"/>
    <property type="match status" value="1"/>
</dbReference>
<evidence type="ECO:0000256" key="1">
    <source>
        <dbReference type="ARBA" id="ARBA00004937"/>
    </source>
</evidence>
<dbReference type="EMBL" id="FOLB01000027">
    <property type="protein sequence ID" value="SFD04672.1"/>
    <property type="molecule type" value="Genomic_DNA"/>
</dbReference>
<dbReference type="InterPro" id="IPR036291">
    <property type="entry name" value="NAD(P)-bd_dom_sf"/>
</dbReference>
<keyword evidence="6 7" id="KW-0119">Carbohydrate metabolism</keyword>
<dbReference type="STRING" id="574651.SAMN04487968_1277"/>
<dbReference type="Gene3D" id="3.30.360.10">
    <property type="entry name" value="Dihydrodipicolinate Reductase, domain 2"/>
    <property type="match status" value="1"/>
</dbReference>
<feature type="compositionally biased region" description="Basic and acidic residues" evidence="8">
    <location>
        <begin position="465"/>
        <end position="480"/>
    </location>
</feature>
<dbReference type="PANTHER" id="PTHR23429:SF0">
    <property type="entry name" value="GLUCOSE-6-PHOSPHATE 1-DEHYDROGENASE"/>
    <property type="match status" value="1"/>
</dbReference>
<dbReference type="EC" id="1.1.1.49" evidence="7"/>
<dbReference type="GO" id="GO:0006006">
    <property type="term" value="P:glucose metabolic process"/>
    <property type="evidence" value="ECO:0007669"/>
    <property type="project" value="UniProtKB-KW"/>
</dbReference>
<dbReference type="PIRSF" id="PIRSF000110">
    <property type="entry name" value="G6PD"/>
    <property type="match status" value="1"/>
</dbReference>
<feature type="active site" description="Proton acceptor" evidence="7">
    <location>
        <position position="248"/>
    </location>
</feature>
<feature type="domain" description="Glucose-6-phosphate dehydrogenase C-terminal" evidence="10">
    <location>
        <begin position="197"/>
        <end position="464"/>
    </location>
</feature>
<keyword evidence="3 7" id="KW-0313">Glucose metabolism</keyword>
<feature type="binding site" evidence="7">
    <location>
        <position position="334"/>
    </location>
    <ligand>
        <name>substrate</name>
    </ligand>
</feature>
<feature type="binding site" evidence="7">
    <location>
        <position position="190"/>
    </location>
    <ligand>
        <name>substrate</name>
    </ligand>
</feature>
<feature type="binding site" evidence="7">
    <location>
        <position position="62"/>
    </location>
    <ligand>
        <name>NADP(+)</name>
        <dbReference type="ChEBI" id="CHEBI:58349"/>
    </ligand>
</feature>
<dbReference type="InterPro" id="IPR001282">
    <property type="entry name" value="G6P_DH"/>
</dbReference>
<accession>A0A1I1P4Z9</accession>
<dbReference type="Gene3D" id="3.40.50.720">
    <property type="entry name" value="NAD(P)-binding Rossmann-like Domain"/>
    <property type="match status" value="1"/>
</dbReference>
<gene>
    <name evidence="7" type="primary">zwf</name>
    <name evidence="11" type="ORF">SAMN04487968_1277</name>
</gene>
<dbReference type="PRINTS" id="PR00079">
    <property type="entry name" value="G6PDHDRGNASE"/>
</dbReference>
<reference evidence="11 12" key="1">
    <citation type="submission" date="2016-10" db="EMBL/GenBank/DDBJ databases">
        <authorList>
            <person name="de Groot N.N."/>
        </authorList>
    </citation>
    <scope>NUCLEOTIDE SEQUENCE [LARGE SCALE GENOMIC DNA]</scope>
    <source>
        <strain evidence="11 12">CGMCC 1.7056</strain>
    </source>
</reference>
<feature type="binding site" evidence="7">
    <location>
        <position position="186"/>
    </location>
    <ligand>
        <name>substrate</name>
    </ligand>
</feature>
<dbReference type="UniPathway" id="UPA00115">
    <property type="reaction ID" value="UER00408"/>
</dbReference>
<evidence type="ECO:0000313" key="11">
    <source>
        <dbReference type="EMBL" id="SFD04672.1"/>
    </source>
</evidence>
<evidence type="ECO:0000256" key="4">
    <source>
        <dbReference type="ARBA" id="ARBA00022857"/>
    </source>
</evidence>
<comment type="similarity">
    <text evidence="2 7">Belongs to the glucose-6-phosphate dehydrogenase family.</text>
</comment>
<dbReference type="AlphaFoldDB" id="A0A1I1P4Z9"/>
<protein>
    <recommendedName>
        <fullName evidence="7">Glucose-6-phosphate 1-dehydrogenase</fullName>
        <shortName evidence="7">G6PD</shortName>
        <ecNumber evidence="7">1.1.1.49</ecNumber>
    </recommendedName>
</protein>
<dbReference type="SUPFAM" id="SSF51735">
    <property type="entry name" value="NAD(P)-binding Rossmann-fold domains"/>
    <property type="match status" value="1"/>
</dbReference>
<evidence type="ECO:0000313" key="12">
    <source>
        <dbReference type="Proteomes" id="UP000198832"/>
    </source>
</evidence>
<name>A0A1I1P4Z9_9ACTN</name>
<dbReference type="InterPro" id="IPR019796">
    <property type="entry name" value="G6P_DH_AS"/>
</dbReference>
<dbReference type="Pfam" id="PF02781">
    <property type="entry name" value="G6PD_C"/>
    <property type="match status" value="1"/>
</dbReference>
<dbReference type="GO" id="GO:0004345">
    <property type="term" value="F:glucose-6-phosphate dehydrogenase activity"/>
    <property type="evidence" value="ECO:0007669"/>
    <property type="project" value="UniProtKB-UniRule"/>
</dbReference>
<dbReference type="Pfam" id="PF00479">
    <property type="entry name" value="G6PD_N"/>
    <property type="match status" value="1"/>
</dbReference>
<dbReference type="InterPro" id="IPR022675">
    <property type="entry name" value="G6P_DH_C"/>
</dbReference>
<evidence type="ECO:0000256" key="3">
    <source>
        <dbReference type="ARBA" id="ARBA00022526"/>
    </source>
</evidence>
<dbReference type="GO" id="GO:0009051">
    <property type="term" value="P:pentose-phosphate shunt, oxidative branch"/>
    <property type="evidence" value="ECO:0007669"/>
    <property type="project" value="TreeGrafter"/>
</dbReference>
<keyword evidence="4 7" id="KW-0521">NADP</keyword>
<feature type="binding site" evidence="7">
    <location>
        <position position="156"/>
    </location>
    <ligand>
        <name>NADP(+)</name>
        <dbReference type="ChEBI" id="CHEBI:58349"/>
    </ligand>
</feature>
<comment type="caution">
    <text evidence="7">Lacks conserved residue(s) required for the propagation of feature annotation.</text>
</comment>